<dbReference type="EMBL" id="JAQQAF010000005">
    <property type="protein sequence ID" value="KAJ8485871.1"/>
    <property type="molecule type" value="Genomic_DNA"/>
</dbReference>
<evidence type="ECO:0000256" key="2">
    <source>
        <dbReference type="ARBA" id="ARBA00023015"/>
    </source>
</evidence>
<dbReference type="GO" id="GO:0005634">
    <property type="term" value="C:nucleus"/>
    <property type="evidence" value="ECO:0007669"/>
    <property type="project" value="UniProtKB-SubCell"/>
</dbReference>
<keyword evidence="4" id="KW-0804">Transcription</keyword>
<evidence type="ECO:0000256" key="4">
    <source>
        <dbReference type="ARBA" id="ARBA00023163"/>
    </source>
</evidence>
<gene>
    <name evidence="8" type="ORF">OPV22_018356</name>
</gene>
<dbReference type="Proteomes" id="UP001222027">
    <property type="component" value="Unassembled WGS sequence"/>
</dbReference>
<dbReference type="SMART" id="SM00774">
    <property type="entry name" value="WRKY"/>
    <property type="match status" value="1"/>
</dbReference>
<comment type="caution">
    <text evidence="8">The sequence shown here is derived from an EMBL/GenBank/DDBJ whole genome shotgun (WGS) entry which is preliminary data.</text>
</comment>
<dbReference type="Pfam" id="PF03106">
    <property type="entry name" value="WRKY"/>
    <property type="match status" value="1"/>
</dbReference>
<evidence type="ECO:0000313" key="9">
    <source>
        <dbReference type="Proteomes" id="UP001222027"/>
    </source>
</evidence>
<dbReference type="PANTHER" id="PTHR31221">
    <property type="entry name" value="WRKY TRANSCRIPTION FACTOR PROTEIN 1-RELATED"/>
    <property type="match status" value="1"/>
</dbReference>
<feature type="compositionally biased region" description="Basic residues" evidence="6">
    <location>
        <begin position="152"/>
        <end position="165"/>
    </location>
</feature>
<evidence type="ECO:0000256" key="6">
    <source>
        <dbReference type="SAM" id="MobiDB-lite"/>
    </source>
</evidence>
<feature type="domain" description="WRKY" evidence="7">
    <location>
        <begin position="175"/>
        <end position="240"/>
    </location>
</feature>
<evidence type="ECO:0000256" key="5">
    <source>
        <dbReference type="ARBA" id="ARBA00023242"/>
    </source>
</evidence>
<keyword evidence="2" id="KW-0805">Transcription regulation</keyword>
<keyword evidence="3" id="KW-0238">DNA-binding</keyword>
<protein>
    <recommendedName>
        <fullName evidence="7">WRKY domain-containing protein</fullName>
    </recommendedName>
</protein>
<dbReference type="Gene3D" id="2.20.25.80">
    <property type="entry name" value="WRKY domain"/>
    <property type="match status" value="1"/>
</dbReference>
<keyword evidence="5" id="KW-0539">Nucleus</keyword>
<dbReference type="FunFam" id="2.20.25.80:FF:000003">
    <property type="entry name" value="WRKY transcription factor 57"/>
    <property type="match status" value="1"/>
</dbReference>
<dbReference type="AlphaFoldDB" id="A0AAV8PIW9"/>
<evidence type="ECO:0000259" key="7">
    <source>
        <dbReference type="PROSITE" id="PS50811"/>
    </source>
</evidence>
<comment type="subcellular location">
    <subcellularLocation>
        <location evidence="1">Nucleus</location>
    </subcellularLocation>
</comment>
<dbReference type="GO" id="GO:0003700">
    <property type="term" value="F:DNA-binding transcription factor activity"/>
    <property type="evidence" value="ECO:0007669"/>
    <property type="project" value="InterPro"/>
</dbReference>
<dbReference type="PANTHER" id="PTHR31221:SF371">
    <property type="entry name" value="WRKY DOMAIN-CONTAINING PROTEIN"/>
    <property type="match status" value="1"/>
</dbReference>
<feature type="compositionally biased region" description="Polar residues" evidence="6">
    <location>
        <begin position="113"/>
        <end position="125"/>
    </location>
</feature>
<dbReference type="InterPro" id="IPR036576">
    <property type="entry name" value="WRKY_dom_sf"/>
</dbReference>
<evidence type="ECO:0000256" key="3">
    <source>
        <dbReference type="ARBA" id="ARBA00023125"/>
    </source>
</evidence>
<accession>A0AAV8PIW9</accession>
<dbReference type="GO" id="GO:0043565">
    <property type="term" value="F:sequence-specific DNA binding"/>
    <property type="evidence" value="ECO:0007669"/>
    <property type="project" value="InterPro"/>
</dbReference>
<dbReference type="SUPFAM" id="SSF118290">
    <property type="entry name" value="WRKY DNA-binding domain"/>
    <property type="match status" value="1"/>
</dbReference>
<feature type="region of interest" description="Disordered" evidence="6">
    <location>
        <begin position="105"/>
        <end position="166"/>
    </location>
</feature>
<dbReference type="InterPro" id="IPR044810">
    <property type="entry name" value="WRKY_plant"/>
</dbReference>
<dbReference type="InterPro" id="IPR003657">
    <property type="entry name" value="WRKY_dom"/>
</dbReference>
<keyword evidence="9" id="KW-1185">Reference proteome</keyword>
<proteinExistence type="predicted"/>
<name>A0AAV8PIW9_ENSVE</name>
<organism evidence="8 9">
    <name type="scientific">Ensete ventricosum</name>
    <name type="common">Abyssinian banana</name>
    <name type="synonym">Musa ensete</name>
    <dbReference type="NCBI Taxonomy" id="4639"/>
    <lineage>
        <taxon>Eukaryota</taxon>
        <taxon>Viridiplantae</taxon>
        <taxon>Streptophyta</taxon>
        <taxon>Embryophyta</taxon>
        <taxon>Tracheophyta</taxon>
        <taxon>Spermatophyta</taxon>
        <taxon>Magnoliopsida</taxon>
        <taxon>Liliopsida</taxon>
        <taxon>Zingiberales</taxon>
        <taxon>Musaceae</taxon>
        <taxon>Ensete</taxon>
    </lineage>
</organism>
<evidence type="ECO:0000256" key="1">
    <source>
        <dbReference type="ARBA" id="ARBA00004123"/>
    </source>
</evidence>
<reference evidence="8 9" key="1">
    <citation type="submission" date="2022-12" db="EMBL/GenBank/DDBJ databases">
        <title>Chromosome-scale assembly of the Ensete ventricosum genome.</title>
        <authorList>
            <person name="Dussert Y."/>
            <person name="Stocks J."/>
            <person name="Wendawek A."/>
            <person name="Woldeyes F."/>
            <person name="Nichols R.A."/>
            <person name="Borrell J.S."/>
        </authorList>
    </citation>
    <scope>NUCLEOTIDE SEQUENCE [LARGE SCALE GENOMIC DNA]</scope>
    <source>
        <strain evidence="9">cv. Maze</strain>
        <tissue evidence="8">Seeds</tissue>
    </source>
</reference>
<dbReference type="PROSITE" id="PS50811">
    <property type="entry name" value="WRKY"/>
    <property type="match status" value="1"/>
</dbReference>
<sequence>MSRYHEREYLRSLFHDELASLFSQTPTDGAACISGGPSGPDTRAIFPAVTFTDVLLDSMMDNDALPREFGLSCSAPLDVHGSGGMTWSPELMAHVGNGSGSTTPAFGCGGSATPVTPNSSTSSLSAEAAGEDDADRCKKEEQQEEEVDTSKKVNKPKKKGGRRQRAPSFAFVTESEVDHLEDGYRWRKYGQKAVKNSPHPRSYYRCTAQKCPVKKRVERSYQNSTTVITTYEGRHTHRCPATVRGSTLLLPPPLMFTSFFQDLVMQQAQQLNSTANQLPHLQQLEFPHYGILQDMVPSFPHHGQP</sequence>
<evidence type="ECO:0000313" key="8">
    <source>
        <dbReference type="EMBL" id="KAJ8485871.1"/>
    </source>
</evidence>